<proteinExistence type="predicted"/>
<feature type="non-terminal residue" evidence="2">
    <location>
        <position position="1"/>
    </location>
</feature>
<dbReference type="Proteomes" id="UP001205105">
    <property type="component" value="Unassembled WGS sequence"/>
</dbReference>
<evidence type="ECO:0000313" key="2">
    <source>
        <dbReference type="EMBL" id="KAI7835274.1"/>
    </source>
</evidence>
<evidence type="ECO:0000256" key="1">
    <source>
        <dbReference type="SAM" id="MobiDB-lite"/>
    </source>
</evidence>
<organism evidence="2 3">
    <name type="scientific">Chlorella ohadii</name>
    <dbReference type="NCBI Taxonomy" id="2649997"/>
    <lineage>
        <taxon>Eukaryota</taxon>
        <taxon>Viridiplantae</taxon>
        <taxon>Chlorophyta</taxon>
        <taxon>core chlorophytes</taxon>
        <taxon>Trebouxiophyceae</taxon>
        <taxon>Chlorellales</taxon>
        <taxon>Chlorellaceae</taxon>
        <taxon>Chlorella clade</taxon>
        <taxon>Chlorella</taxon>
    </lineage>
</organism>
<sequence>MRLGASVRQQTGRQALRRPSLISTAARQRRVCSASVQPGSPGSQPAGSSAVTLDDLATMLGNLTTKVEGIAETQTAQGTNLEEMAKTQAAQGVSIGKLHESNIRLQRYLRSDDRKLREPANIAT</sequence>
<protein>
    <submittedName>
        <fullName evidence="2">Uncharacterized protein</fullName>
    </submittedName>
</protein>
<accession>A0AAD5DJ35</accession>
<evidence type="ECO:0000313" key="3">
    <source>
        <dbReference type="Proteomes" id="UP001205105"/>
    </source>
</evidence>
<name>A0AAD5DJ35_9CHLO</name>
<feature type="region of interest" description="Disordered" evidence="1">
    <location>
        <begin position="1"/>
        <end position="27"/>
    </location>
</feature>
<reference evidence="2" key="1">
    <citation type="submission" date="2020-11" db="EMBL/GenBank/DDBJ databases">
        <title>Chlorella ohadii genome sequencing and assembly.</title>
        <authorList>
            <person name="Murik O."/>
            <person name="Treves H."/>
            <person name="Kedem I."/>
            <person name="Shotland Y."/>
            <person name="Kaplan A."/>
        </authorList>
    </citation>
    <scope>NUCLEOTIDE SEQUENCE</scope>
    <source>
        <strain evidence="2">1</strain>
    </source>
</reference>
<comment type="caution">
    <text evidence="2">The sequence shown here is derived from an EMBL/GenBank/DDBJ whole genome shotgun (WGS) entry which is preliminary data.</text>
</comment>
<gene>
    <name evidence="2" type="ORF">COHA_010824</name>
</gene>
<keyword evidence="3" id="KW-1185">Reference proteome</keyword>
<dbReference type="AlphaFoldDB" id="A0AAD5DJ35"/>
<dbReference type="EMBL" id="JADXDR010000342">
    <property type="protein sequence ID" value="KAI7835274.1"/>
    <property type="molecule type" value="Genomic_DNA"/>
</dbReference>